<protein>
    <submittedName>
        <fullName evidence="1">Putative glycosyl</fullName>
    </submittedName>
</protein>
<dbReference type="Proteomes" id="UP000285326">
    <property type="component" value="Unassembled WGS sequence"/>
</dbReference>
<proteinExistence type="predicted"/>
<comment type="caution">
    <text evidence="1">The sequence shown here is derived from an EMBL/GenBank/DDBJ whole genome shotgun (WGS) entry which is preliminary data.</text>
</comment>
<evidence type="ECO:0000313" key="1">
    <source>
        <dbReference type="EMBL" id="RKF84321.1"/>
    </source>
</evidence>
<sequence length="161" mass="18155">MPADQLPCNEISSLSAQSTSAYNKPSNGATTNTFMWTSLSKMYSDVDGKYSSHPNESFDRKFKTFEIYCTRAGIPNDKKNEAFDMMLKGSALDYYRTLCNNSSSIPDLESLKKNMVNAFQGEEHKLTSLAQWNELALKQTVDQREDKDIEAALNSLINTLR</sequence>
<evidence type="ECO:0000313" key="2">
    <source>
        <dbReference type="Proteomes" id="UP000285326"/>
    </source>
</evidence>
<dbReference type="EMBL" id="MCBS01011696">
    <property type="protein sequence ID" value="RKF84321.1"/>
    <property type="molecule type" value="Genomic_DNA"/>
</dbReference>
<organism evidence="1 2">
    <name type="scientific">Golovinomyces cichoracearum</name>
    <dbReference type="NCBI Taxonomy" id="62708"/>
    <lineage>
        <taxon>Eukaryota</taxon>
        <taxon>Fungi</taxon>
        <taxon>Dikarya</taxon>
        <taxon>Ascomycota</taxon>
        <taxon>Pezizomycotina</taxon>
        <taxon>Leotiomycetes</taxon>
        <taxon>Erysiphales</taxon>
        <taxon>Erysiphaceae</taxon>
        <taxon>Golovinomyces</taxon>
    </lineage>
</organism>
<reference evidence="1 2" key="1">
    <citation type="journal article" date="2018" name="BMC Genomics">
        <title>Comparative genome analyses reveal sequence features reflecting distinct modes of host-adaptation between dicot and monocot powdery mildew.</title>
        <authorList>
            <person name="Wu Y."/>
            <person name="Ma X."/>
            <person name="Pan Z."/>
            <person name="Kale S.D."/>
            <person name="Song Y."/>
            <person name="King H."/>
            <person name="Zhang Q."/>
            <person name="Presley C."/>
            <person name="Deng X."/>
            <person name="Wei C.I."/>
            <person name="Xiao S."/>
        </authorList>
    </citation>
    <scope>NUCLEOTIDE SEQUENCE [LARGE SCALE GENOMIC DNA]</scope>
    <source>
        <strain evidence="1">UMSG1</strain>
    </source>
</reference>
<accession>A0A420JC31</accession>
<gene>
    <name evidence="1" type="ORF">GcM1_116001</name>
</gene>
<name>A0A420JC31_9PEZI</name>
<dbReference type="AlphaFoldDB" id="A0A420JC31"/>